<evidence type="ECO:0000256" key="8">
    <source>
        <dbReference type="ARBA" id="ARBA00023136"/>
    </source>
</evidence>
<keyword evidence="5 9" id="KW-0169">Cobalamin biosynthesis</keyword>
<evidence type="ECO:0000256" key="7">
    <source>
        <dbReference type="ARBA" id="ARBA00022989"/>
    </source>
</evidence>
<name>A0A1G7YAY2_9VIBR</name>
<feature type="transmembrane region" description="Helical" evidence="9">
    <location>
        <begin position="156"/>
        <end position="174"/>
    </location>
</feature>
<dbReference type="PANTHER" id="PTHR34308:SF1">
    <property type="entry name" value="COBALAMIN BIOSYNTHESIS PROTEIN CBIB"/>
    <property type="match status" value="1"/>
</dbReference>
<comment type="pathway">
    <text evidence="2 9">Cofactor biosynthesis; adenosylcobalamin biosynthesis.</text>
</comment>
<evidence type="ECO:0000256" key="3">
    <source>
        <dbReference type="ARBA" id="ARBA00006263"/>
    </source>
</evidence>
<keyword evidence="7 9" id="KW-1133">Transmembrane helix</keyword>
<dbReference type="PANTHER" id="PTHR34308">
    <property type="entry name" value="COBALAMIN BIOSYNTHESIS PROTEIN CBIB"/>
    <property type="match status" value="1"/>
</dbReference>
<evidence type="ECO:0000256" key="5">
    <source>
        <dbReference type="ARBA" id="ARBA00022573"/>
    </source>
</evidence>
<comment type="caution">
    <text evidence="9">Lacks conserved residue(s) required for the propagation of feature annotation.</text>
</comment>
<feature type="transmembrane region" description="Helical" evidence="9">
    <location>
        <begin position="48"/>
        <end position="73"/>
    </location>
</feature>
<comment type="function">
    <text evidence="9">Converts cobyric acid to cobinamide by the addition of aminopropanol on the F carboxylic group.</text>
</comment>
<keyword evidence="11" id="KW-1185">Reference proteome</keyword>
<dbReference type="InterPro" id="IPR004485">
    <property type="entry name" value="Cobalamin_biosynth_CobD/CbiB"/>
</dbReference>
<keyword evidence="8 9" id="KW-0472">Membrane</keyword>
<evidence type="ECO:0000256" key="6">
    <source>
        <dbReference type="ARBA" id="ARBA00022692"/>
    </source>
</evidence>
<dbReference type="OrthoDB" id="9811967at2"/>
<dbReference type="UniPathway" id="UPA00148"/>
<protein>
    <recommendedName>
        <fullName evidence="9">Cobalamin biosynthesis protein CobD</fullName>
    </recommendedName>
</protein>
<evidence type="ECO:0000256" key="9">
    <source>
        <dbReference type="HAMAP-Rule" id="MF_00024"/>
    </source>
</evidence>
<organism evidence="10 11">
    <name type="scientific">Vibrio xiamenensis</name>
    <dbReference type="NCBI Taxonomy" id="861298"/>
    <lineage>
        <taxon>Bacteria</taxon>
        <taxon>Pseudomonadati</taxon>
        <taxon>Pseudomonadota</taxon>
        <taxon>Gammaproteobacteria</taxon>
        <taxon>Vibrionales</taxon>
        <taxon>Vibrionaceae</taxon>
        <taxon>Vibrio</taxon>
    </lineage>
</organism>
<evidence type="ECO:0000256" key="4">
    <source>
        <dbReference type="ARBA" id="ARBA00022475"/>
    </source>
</evidence>
<comment type="similarity">
    <text evidence="3 9">Belongs to the CobD/CbiB family.</text>
</comment>
<dbReference type="RefSeq" id="WP_093270616.1">
    <property type="nucleotide sequence ID" value="NZ_FNDD01000005.1"/>
</dbReference>
<sequence length="316" mass="34791">MTLGLYFGAWVLDGLLGDPVNWPHPIRWIGLLISKCEKLARRVCQHRVSLYIAGGMIWLVVVGTAGIGCWALLELLGTVHPMLRLVVELWLGFTTLAGRCLRDSAYAVIDPLKRGDIETSRVMLSYIVGRDTKALDEQQICRATVETVAENSVDGVIAPLFYLFIGGVPLAMAYKAINTLDSMLGYNNQKYRQIGFVSAKIDDLANYLPARLGWLLLSVSAYLLKLDSKAAFSIGWRDRYNHKSPNSAWSEATVAGALNVCLGGPNLYFGQMVEKPWIGDDIETIAPKHVELACRLMLAASAVAVVVFAAVWYVVQ</sequence>
<dbReference type="Pfam" id="PF03186">
    <property type="entry name" value="CobD_Cbib"/>
    <property type="match status" value="1"/>
</dbReference>
<feature type="transmembrane region" description="Helical" evidence="9">
    <location>
        <begin position="296"/>
        <end position="315"/>
    </location>
</feature>
<dbReference type="GO" id="GO:0048472">
    <property type="term" value="F:threonine-phosphate decarboxylase activity"/>
    <property type="evidence" value="ECO:0007669"/>
    <property type="project" value="InterPro"/>
</dbReference>
<keyword evidence="6 9" id="KW-0812">Transmembrane</keyword>
<evidence type="ECO:0000256" key="1">
    <source>
        <dbReference type="ARBA" id="ARBA00004651"/>
    </source>
</evidence>
<reference evidence="10 11" key="1">
    <citation type="submission" date="2016-10" db="EMBL/GenBank/DDBJ databases">
        <authorList>
            <person name="de Groot N.N."/>
        </authorList>
    </citation>
    <scope>NUCLEOTIDE SEQUENCE [LARGE SCALE GENOMIC DNA]</scope>
    <source>
        <strain evidence="10 11">CGMCC 1.10228</strain>
    </source>
</reference>
<evidence type="ECO:0000313" key="11">
    <source>
        <dbReference type="Proteomes" id="UP000198854"/>
    </source>
</evidence>
<dbReference type="EMBL" id="FNDD01000005">
    <property type="protein sequence ID" value="SDG93459.1"/>
    <property type="molecule type" value="Genomic_DNA"/>
</dbReference>
<comment type="subcellular location">
    <subcellularLocation>
        <location evidence="1 9">Cell membrane</location>
        <topology evidence="1 9">Multi-pass membrane protein</topology>
    </subcellularLocation>
</comment>
<dbReference type="HAMAP" id="MF_00024">
    <property type="entry name" value="CobD_CbiB"/>
    <property type="match status" value="1"/>
</dbReference>
<dbReference type="NCBIfam" id="TIGR00380">
    <property type="entry name" value="cobal_cbiB"/>
    <property type="match status" value="1"/>
</dbReference>
<dbReference type="STRING" id="861298.SAMN04488136_10513"/>
<dbReference type="GO" id="GO:0005886">
    <property type="term" value="C:plasma membrane"/>
    <property type="evidence" value="ECO:0007669"/>
    <property type="project" value="UniProtKB-SubCell"/>
</dbReference>
<dbReference type="GO" id="GO:0009236">
    <property type="term" value="P:cobalamin biosynthetic process"/>
    <property type="evidence" value="ECO:0007669"/>
    <property type="project" value="UniProtKB-UniRule"/>
</dbReference>
<gene>
    <name evidence="9" type="primary">cobD</name>
    <name evidence="10" type="ORF">SAMN04488136_10513</name>
</gene>
<dbReference type="AlphaFoldDB" id="A0A1G7YAY2"/>
<accession>A0A1G7YAY2</accession>
<dbReference type="GO" id="GO:0015420">
    <property type="term" value="F:ABC-type vitamin B12 transporter activity"/>
    <property type="evidence" value="ECO:0007669"/>
    <property type="project" value="UniProtKB-UniRule"/>
</dbReference>
<dbReference type="Proteomes" id="UP000198854">
    <property type="component" value="Unassembled WGS sequence"/>
</dbReference>
<proteinExistence type="inferred from homology"/>
<evidence type="ECO:0000313" key="10">
    <source>
        <dbReference type="EMBL" id="SDG93459.1"/>
    </source>
</evidence>
<evidence type="ECO:0000256" key="2">
    <source>
        <dbReference type="ARBA" id="ARBA00004953"/>
    </source>
</evidence>
<keyword evidence="4 9" id="KW-1003">Cell membrane</keyword>